<evidence type="ECO:0000313" key="2">
    <source>
        <dbReference type="Proteomes" id="UP000614350"/>
    </source>
</evidence>
<organism evidence="1 2">
    <name type="scientific">Vespula vulgaris</name>
    <name type="common">Yellow jacket</name>
    <name type="synonym">Wasp</name>
    <dbReference type="NCBI Taxonomy" id="7454"/>
    <lineage>
        <taxon>Eukaryota</taxon>
        <taxon>Metazoa</taxon>
        <taxon>Ecdysozoa</taxon>
        <taxon>Arthropoda</taxon>
        <taxon>Hexapoda</taxon>
        <taxon>Insecta</taxon>
        <taxon>Pterygota</taxon>
        <taxon>Neoptera</taxon>
        <taxon>Endopterygota</taxon>
        <taxon>Hymenoptera</taxon>
        <taxon>Apocrita</taxon>
        <taxon>Aculeata</taxon>
        <taxon>Vespoidea</taxon>
        <taxon>Vespidae</taxon>
        <taxon>Vespinae</taxon>
        <taxon>Vespula</taxon>
    </lineage>
</organism>
<protein>
    <submittedName>
        <fullName evidence="1">Uncharacterized protein</fullName>
    </submittedName>
</protein>
<accession>A0A834KL01</accession>
<dbReference type="Proteomes" id="UP000614350">
    <property type="component" value="Unassembled WGS sequence"/>
</dbReference>
<evidence type="ECO:0000313" key="1">
    <source>
        <dbReference type="EMBL" id="KAF7408550.1"/>
    </source>
</evidence>
<keyword evidence="2" id="KW-1185">Reference proteome</keyword>
<name>A0A834KL01_VESVU</name>
<comment type="caution">
    <text evidence="1">The sequence shown here is derived from an EMBL/GenBank/DDBJ whole genome shotgun (WGS) entry which is preliminary data.</text>
</comment>
<dbReference type="EMBL" id="JACSEA010000002">
    <property type="protein sequence ID" value="KAF7408550.1"/>
    <property type="molecule type" value="Genomic_DNA"/>
</dbReference>
<reference evidence="1" key="1">
    <citation type="journal article" date="2020" name="G3 (Bethesda)">
        <title>High-Quality Assemblies for Three Invasive Social Wasps from the &lt;i&gt;Vespula&lt;/i&gt; Genus.</title>
        <authorList>
            <person name="Harrop T.W.R."/>
            <person name="Guhlin J."/>
            <person name="McLaughlin G.M."/>
            <person name="Permina E."/>
            <person name="Stockwell P."/>
            <person name="Gilligan J."/>
            <person name="Le Lec M.F."/>
            <person name="Gruber M.A.M."/>
            <person name="Quinn O."/>
            <person name="Lovegrove M."/>
            <person name="Duncan E.J."/>
            <person name="Remnant E.J."/>
            <person name="Van Eeckhoven J."/>
            <person name="Graham B."/>
            <person name="Knapp R.A."/>
            <person name="Langford K.W."/>
            <person name="Kronenberg Z."/>
            <person name="Press M.O."/>
            <person name="Eacker S.M."/>
            <person name="Wilson-Rankin E.E."/>
            <person name="Purcell J."/>
            <person name="Lester P.J."/>
            <person name="Dearden P.K."/>
        </authorList>
    </citation>
    <scope>NUCLEOTIDE SEQUENCE</scope>
    <source>
        <strain evidence="1">Marl-1</strain>
    </source>
</reference>
<gene>
    <name evidence="1" type="ORF">HZH66_003087</name>
</gene>
<sequence length="115" mass="13220">MRKIEFNETNNCSCSKHQQPHVAFRESTHFPTGLNRRILLVLELDLNGILSLSLDLQNNFDSCIEYVLIYFGLRSQVHASSISDFRSLLPNIRGNTTVNTRKVQQRENAEVTAER</sequence>
<dbReference type="AlphaFoldDB" id="A0A834KL01"/>
<proteinExistence type="predicted"/>